<organism evidence="1 2">
    <name type="scientific">Clostridium aciditolerans</name>
    <dbReference type="NCBI Taxonomy" id="339861"/>
    <lineage>
        <taxon>Bacteria</taxon>
        <taxon>Bacillati</taxon>
        <taxon>Bacillota</taxon>
        <taxon>Clostridia</taxon>
        <taxon>Eubacteriales</taxon>
        <taxon>Clostridiaceae</taxon>
        <taxon>Clostridium</taxon>
    </lineage>
</organism>
<keyword evidence="2" id="KW-1185">Reference proteome</keyword>
<dbReference type="Proteomes" id="UP000622687">
    <property type="component" value="Unassembled WGS sequence"/>
</dbReference>
<name>A0A934M4I3_9CLOT</name>
<dbReference type="Gene3D" id="2.40.128.20">
    <property type="match status" value="1"/>
</dbReference>
<comment type="caution">
    <text evidence="1">The sequence shown here is derived from an EMBL/GenBank/DDBJ whole genome shotgun (WGS) entry which is preliminary data.</text>
</comment>
<evidence type="ECO:0000313" key="1">
    <source>
        <dbReference type="EMBL" id="MBI6874050.1"/>
    </source>
</evidence>
<dbReference type="Pfam" id="PF09148">
    <property type="entry name" value="DUF1934"/>
    <property type="match status" value="1"/>
</dbReference>
<proteinExistence type="predicted"/>
<dbReference type="InterPro" id="IPR015231">
    <property type="entry name" value="DUF1934"/>
</dbReference>
<dbReference type="EMBL" id="JAEEGB010000017">
    <property type="protein sequence ID" value="MBI6874050.1"/>
    <property type="molecule type" value="Genomic_DNA"/>
</dbReference>
<gene>
    <name evidence="1" type="ORF">I6U51_15300</name>
</gene>
<dbReference type="InterPro" id="IPR012674">
    <property type="entry name" value="Calycin"/>
</dbReference>
<accession>A0A934M4I3</accession>
<sequence length="139" mass="15447">MKKRAIISVSSKQKSDENDLIEVVTPGDFYEKDGSYYAVYKETEISGMEGTTTTLKISDDKFSIIRMGSTSAKMEFDKKAKSVSMYNTPYGTLELKIETKTLSVNVGEKGGDIQVNYNLTVSGQTPHNTQLKINIKAQE</sequence>
<reference evidence="1" key="1">
    <citation type="submission" date="2020-12" db="EMBL/GenBank/DDBJ databases">
        <title>Clostridium thailandense sp. nov., a novel acetogenic bacterium isolated from peat land soil in Thailand.</title>
        <authorList>
            <person name="Chaikitkaew S."/>
            <person name="Birkeland N.K."/>
        </authorList>
    </citation>
    <scope>NUCLEOTIDE SEQUENCE</scope>
    <source>
        <strain evidence="1">DSM 17425</strain>
    </source>
</reference>
<protein>
    <submittedName>
        <fullName evidence="1">DUF1934 domain-containing protein</fullName>
    </submittedName>
</protein>
<dbReference type="RefSeq" id="WP_211143458.1">
    <property type="nucleotide sequence ID" value="NZ_JAEEGB010000017.1"/>
</dbReference>
<evidence type="ECO:0000313" key="2">
    <source>
        <dbReference type="Proteomes" id="UP000622687"/>
    </source>
</evidence>
<dbReference type="AlphaFoldDB" id="A0A934M4I3"/>
<dbReference type="SUPFAM" id="SSF50814">
    <property type="entry name" value="Lipocalins"/>
    <property type="match status" value="1"/>
</dbReference>